<dbReference type="EMBL" id="BONY01000022">
    <property type="protein sequence ID" value="GIH05809.1"/>
    <property type="molecule type" value="Genomic_DNA"/>
</dbReference>
<accession>A0A8J3Q9A0</accession>
<evidence type="ECO:0000313" key="4">
    <source>
        <dbReference type="Proteomes" id="UP000612899"/>
    </source>
</evidence>
<feature type="transmembrane region" description="Helical" evidence="2">
    <location>
        <begin position="76"/>
        <end position="93"/>
    </location>
</feature>
<evidence type="ECO:0000256" key="1">
    <source>
        <dbReference type="SAM" id="MobiDB-lite"/>
    </source>
</evidence>
<keyword evidence="4" id="KW-1185">Reference proteome</keyword>
<keyword evidence="2" id="KW-1133">Transmembrane helix</keyword>
<gene>
    <name evidence="3" type="ORF">Rhe02_38760</name>
</gene>
<keyword evidence="2" id="KW-0812">Transmembrane</keyword>
<dbReference type="Pfam" id="PF13687">
    <property type="entry name" value="DUF4153"/>
    <property type="match status" value="1"/>
</dbReference>
<reference evidence="3" key="1">
    <citation type="submission" date="2021-01" db="EMBL/GenBank/DDBJ databases">
        <title>Whole genome shotgun sequence of Rhizocola hellebori NBRC 109834.</title>
        <authorList>
            <person name="Komaki H."/>
            <person name="Tamura T."/>
        </authorList>
    </citation>
    <scope>NUCLEOTIDE SEQUENCE</scope>
    <source>
        <strain evidence="3">NBRC 109834</strain>
    </source>
</reference>
<evidence type="ECO:0000313" key="3">
    <source>
        <dbReference type="EMBL" id="GIH05809.1"/>
    </source>
</evidence>
<feature type="transmembrane region" description="Helical" evidence="2">
    <location>
        <begin position="301"/>
        <end position="324"/>
    </location>
</feature>
<feature type="transmembrane region" description="Helical" evidence="2">
    <location>
        <begin position="262"/>
        <end position="281"/>
    </location>
</feature>
<feature type="transmembrane region" description="Helical" evidence="2">
    <location>
        <begin position="178"/>
        <end position="198"/>
    </location>
</feature>
<sequence length="560" mass="60821">MTSTPPETDPTVDEGTTTDPEPQSAPANWHLQAGKVPAQEGVDPQQRAFSGFAPLPPPPPGFVATRWSGPAYGGGPAAWLSALVGGVAAALALPLTKPGIGWFLVGLVIAVTVAYAARYGPTPDDKIERVIRVGWVVLALGLLSVGSYLNAYWLFYICVLGALGCASLAVAGGHSVRALIVAAAALPLAFFRSIPWLFRGANAWQKGREKQSGASRTVVAVIATVVLLLVFGGLFASADPAFAKIIGDILPTLDAGTVRRAIFYTLIGGLFTAGAIFIVLAPPDLSGLERPSTRRIGRVELVLPLGALVLLFAGFVAVQFRFLFSDTAPAGTTFSKYAVQGFGQLVVVTLLTLLVIGCATRWAPKDNEQERTLLRTLLGALVLLSLVVVASAVYRMWLYMNELGWTRERLFFGAVELYLGAVFLMVVIAGVKLRATWFPRAIIASFALLLIGIAAMNPERYIAERNIERFNAHKDDPAYMQTFDLGYLQFLTSDAIDELMTLEEPFRSCALKRIEADLRTQPEQWYSWNYSRYHARIVIKKAQPNEGACTEWFAIRDRTR</sequence>
<feature type="transmembrane region" description="Helical" evidence="2">
    <location>
        <begin position="410"/>
        <end position="431"/>
    </location>
</feature>
<keyword evidence="2" id="KW-0472">Membrane</keyword>
<organism evidence="3 4">
    <name type="scientific">Rhizocola hellebori</name>
    <dbReference type="NCBI Taxonomy" id="1392758"/>
    <lineage>
        <taxon>Bacteria</taxon>
        <taxon>Bacillati</taxon>
        <taxon>Actinomycetota</taxon>
        <taxon>Actinomycetes</taxon>
        <taxon>Micromonosporales</taxon>
        <taxon>Micromonosporaceae</taxon>
        <taxon>Rhizocola</taxon>
    </lineage>
</organism>
<dbReference type="Proteomes" id="UP000612899">
    <property type="component" value="Unassembled WGS sequence"/>
</dbReference>
<feature type="transmembrane region" description="Helical" evidence="2">
    <location>
        <begin position="99"/>
        <end position="117"/>
    </location>
</feature>
<feature type="region of interest" description="Disordered" evidence="1">
    <location>
        <begin position="1"/>
        <end position="28"/>
    </location>
</feature>
<dbReference type="InterPro" id="IPR025291">
    <property type="entry name" value="DUF4153"/>
</dbReference>
<proteinExistence type="predicted"/>
<protein>
    <recommendedName>
        <fullName evidence="5">DUF4173 domain-containing protein</fullName>
    </recommendedName>
</protein>
<name>A0A8J3Q9A0_9ACTN</name>
<feature type="transmembrane region" description="Helical" evidence="2">
    <location>
        <begin position="345"/>
        <end position="364"/>
    </location>
</feature>
<feature type="transmembrane region" description="Helical" evidence="2">
    <location>
        <begin position="129"/>
        <end position="147"/>
    </location>
</feature>
<feature type="transmembrane region" description="Helical" evidence="2">
    <location>
        <begin position="376"/>
        <end position="398"/>
    </location>
</feature>
<comment type="caution">
    <text evidence="3">The sequence shown here is derived from an EMBL/GenBank/DDBJ whole genome shotgun (WGS) entry which is preliminary data.</text>
</comment>
<feature type="transmembrane region" description="Helical" evidence="2">
    <location>
        <begin position="437"/>
        <end position="456"/>
    </location>
</feature>
<evidence type="ECO:0008006" key="5">
    <source>
        <dbReference type="Google" id="ProtNLM"/>
    </source>
</evidence>
<dbReference type="RefSeq" id="WP_203909650.1">
    <property type="nucleotide sequence ID" value="NZ_BONY01000022.1"/>
</dbReference>
<feature type="transmembrane region" description="Helical" evidence="2">
    <location>
        <begin position="153"/>
        <end position="171"/>
    </location>
</feature>
<evidence type="ECO:0000256" key="2">
    <source>
        <dbReference type="SAM" id="Phobius"/>
    </source>
</evidence>
<feature type="transmembrane region" description="Helical" evidence="2">
    <location>
        <begin position="218"/>
        <end position="242"/>
    </location>
</feature>
<dbReference type="AlphaFoldDB" id="A0A8J3Q9A0"/>